<keyword evidence="10" id="KW-1185">Reference proteome</keyword>
<dbReference type="GO" id="GO:0008270">
    <property type="term" value="F:zinc ion binding"/>
    <property type="evidence" value="ECO:0007669"/>
    <property type="project" value="UniProtKB-UniRule"/>
</dbReference>
<evidence type="ECO:0000256" key="1">
    <source>
        <dbReference type="ARBA" id="ARBA00010875"/>
    </source>
</evidence>
<dbReference type="InterPro" id="IPR002036">
    <property type="entry name" value="YbeY"/>
</dbReference>
<protein>
    <recommendedName>
        <fullName evidence="8">Endoribonuclease YbeY</fullName>
        <ecNumber evidence="8">3.1.-.-</ecNumber>
    </recommendedName>
</protein>
<organism evidence="9 10">
    <name type="scientific">Ferrimonas aestuarii</name>
    <dbReference type="NCBI Taxonomy" id="2569539"/>
    <lineage>
        <taxon>Bacteria</taxon>
        <taxon>Pseudomonadati</taxon>
        <taxon>Pseudomonadota</taxon>
        <taxon>Gammaproteobacteria</taxon>
        <taxon>Alteromonadales</taxon>
        <taxon>Ferrimonadaceae</taxon>
        <taxon>Ferrimonas</taxon>
    </lineage>
</organism>
<dbReference type="GO" id="GO:0004521">
    <property type="term" value="F:RNA endonuclease activity"/>
    <property type="evidence" value="ECO:0007669"/>
    <property type="project" value="UniProtKB-UniRule"/>
</dbReference>
<evidence type="ECO:0000256" key="2">
    <source>
        <dbReference type="ARBA" id="ARBA00022517"/>
    </source>
</evidence>
<reference evidence="9 10" key="1">
    <citation type="submission" date="2019-04" db="EMBL/GenBank/DDBJ databases">
        <authorList>
            <person name="Hwang J.C."/>
        </authorList>
    </citation>
    <scope>NUCLEOTIDE SEQUENCE [LARGE SCALE GENOMIC DNA]</scope>
    <source>
        <strain evidence="9 10">IMCC35002</strain>
    </source>
</reference>
<dbReference type="InterPro" id="IPR023091">
    <property type="entry name" value="MetalPrtase_cat_dom_sf_prd"/>
</dbReference>
<dbReference type="EC" id="3.1.-.-" evidence="8"/>
<evidence type="ECO:0000256" key="3">
    <source>
        <dbReference type="ARBA" id="ARBA00022722"/>
    </source>
</evidence>
<dbReference type="AlphaFoldDB" id="A0A4U1BE74"/>
<comment type="cofactor">
    <cofactor evidence="8">
        <name>Zn(2+)</name>
        <dbReference type="ChEBI" id="CHEBI:29105"/>
    </cofactor>
    <text evidence="8">Binds 1 zinc ion.</text>
</comment>
<keyword evidence="4 8" id="KW-0479">Metal-binding</keyword>
<feature type="binding site" evidence="8">
    <location>
        <position position="117"/>
    </location>
    <ligand>
        <name>Zn(2+)</name>
        <dbReference type="ChEBI" id="CHEBI:29105"/>
        <note>catalytic</note>
    </ligand>
</feature>
<dbReference type="Pfam" id="PF02130">
    <property type="entry name" value="YbeY"/>
    <property type="match status" value="1"/>
</dbReference>
<comment type="function">
    <text evidence="8">Single strand-specific metallo-endoribonuclease involved in late-stage 70S ribosome quality control and in maturation of the 3' terminus of the 16S rRNA.</text>
</comment>
<keyword evidence="8" id="KW-0698">rRNA processing</keyword>
<evidence type="ECO:0000256" key="4">
    <source>
        <dbReference type="ARBA" id="ARBA00022723"/>
    </source>
</evidence>
<dbReference type="SUPFAM" id="SSF55486">
    <property type="entry name" value="Metalloproteases ('zincins'), catalytic domain"/>
    <property type="match status" value="1"/>
</dbReference>
<accession>A0A4U1BE74</accession>
<proteinExistence type="inferred from homology"/>
<dbReference type="Gene3D" id="3.40.390.30">
    <property type="entry name" value="Metalloproteases ('zincins'), catalytic domain"/>
    <property type="match status" value="1"/>
</dbReference>
<keyword evidence="2 8" id="KW-0690">Ribosome biogenesis</keyword>
<dbReference type="HAMAP" id="MF_00009">
    <property type="entry name" value="Endoribonucl_YbeY"/>
    <property type="match status" value="1"/>
</dbReference>
<evidence type="ECO:0000313" key="10">
    <source>
        <dbReference type="Proteomes" id="UP000305675"/>
    </source>
</evidence>
<evidence type="ECO:0000256" key="6">
    <source>
        <dbReference type="ARBA" id="ARBA00022801"/>
    </source>
</evidence>
<keyword evidence="7 8" id="KW-0862">Zinc</keyword>
<keyword evidence="5 8" id="KW-0255">Endonuclease</keyword>
<comment type="caution">
    <text evidence="9">The sequence shown here is derived from an EMBL/GenBank/DDBJ whole genome shotgun (WGS) entry which is preliminary data.</text>
</comment>
<dbReference type="GO" id="GO:0005737">
    <property type="term" value="C:cytoplasm"/>
    <property type="evidence" value="ECO:0007669"/>
    <property type="project" value="UniProtKB-SubCell"/>
</dbReference>
<evidence type="ECO:0000256" key="7">
    <source>
        <dbReference type="ARBA" id="ARBA00022833"/>
    </source>
</evidence>
<dbReference type="GO" id="GO:0006364">
    <property type="term" value="P:rRNA processing"/>
    <property type="evidence" value="ECO:0007669"/>
    <property type="project" value="UniProtKB-UniRule"/>
</dbReference>
<dbReference type="EMBL" id="SWCJ01000030">
    <property type="protein sequence ID" value="TKB49111.1"/>
    <property type="molecule type" value="Genomic_DNA"/>
</dbReference>
<keyword evidence="3 8" id="KW-0540">Nuclease</keyword>
<dbReference type="InterPro" id="IPR020549">
    <property type="entry name" value="YbeY_CS"/>
</dbReference>
<dbReference type="NCBIfam" id="TIGR00043">
    <property type="entry name" value="rRNA maturation RNase YbeY"/>
    <property type="match status" value="1"/>
</dbReference>
<dbReference type="PANTHER" id="PTHR46986:SF1">
    <property type="entry name" value="ENDORIBONUCLEASE YBEY, CHLOROPLASTIC"/>
    <property type="match status" value="1"/>
</dbReference>
<dbReference type="OrthoDB" id="9807740at2"/>
<evidence type="ECO:0000256" key="8">
    <source>
        <dbReference type="HAMAP-Rule" id="MF_00009"/>
    </source>
</evidence>
<dbReference type="PROSITE" id="PS01306">
    <property type="entry name" value="UPF0054"/>
    <property type="match status" value="1"/>
</dbReference>
<gene>
    <name evidence="8 9" type="primary">ybeY</name>
    <name evidence="9" type="ORF">FCL42_21240</name>
</gene>
<dbReference type="Proteomes" id="UP000305675">
    <property type="component" value="Unassembled WGS sequence"/>
</dbReference>
<name>A0A4U1BE74_9GAMM</name>
<keyword evidence="6 8" id="KW-0378">Hydrolase</keyword>
<feature type="binding site" evidence="8">
    <location>
        <position position="123"/>
    </location>
    <ligand>
        <name>Zn(2+)</name>
        <dbReference type="ChEBI" id="CHEBI:29105"/>
        <note>catalytic</note>
    </ligand>
</feature>
<keyword evidence="8" id="KW-0963">Cytoplasm</keyword>
<dbReference type="GO" id="GO:0004222">
    <property type="term" value="F:metalloendopeptidase activity"/>
    <property type="evidence" value="ECO:0007669"/>
    <property type="project" value="InterPro"/>
</dbReference>
<evidence type="ECO:0000313" key="9">
    <source>
        <dbReference type="EMBL" id="TKB49111.1"/>
    </source>
</evidence>
<evidence type="ECO:0000256" key="5">
    <source>
        <dbReference type="ARBA" id="ARBA00022759"/>
    </source>
</evidence>
<sequence>MMELMLDLQVAVENPDLPSLGQFEAWAQAALANERDIAELSIRIVDNEESQSLNRDYRGKDKPTNVLSFPFEAPPMVPTDLIGDLVISAEVVEKEAKEQQKSASDHWAHMVVHGCLHLVGYDHIEDEEAEQMEALERQILAGLGIADPYREL</sequence>
<comment type="similarity">
    <text evidence="1 8">Belongs to the endoribonuclease YbeY family.</text>
</comment>
<dbReference type="PANTHER" id="PTHR46986">
    <property type="entry name" value="ENDORIBONUCLEASE YBEY, CHLOROPLASTIC"/>
    <property type="match status" value="1"/>
</dbReference>
<comment type="subcellular location">
    <subcellularLocation>
        <location evidence="8">Cytoplasm</location>
    </subcellularLocation>
</comment>
<feature type="binding site" evidence="8">
    <location>
        <position position="113"/>
    </location>
    <ligand>
        <name>Zn(2+)</name>
        <dbReference type="ChEBI" id="CHEBI:29105"/>
        <note>catalytic</note>
    </ligand>
</feature>